<evidence type="ECO:0000256" key="1">
    <source>
        <dbReference type="SAM" id="MobiDB-lite"/>
    </source>
</evidence>
<protein>
    <submittedName>
        <fullName evidence="2">Uncharacterized protein</fullName>
    </submittedName>
</protein>
<feature type="compositionally biased region" description="Acidic residues" evidence="1">
    <location>
        <begin position="39"/>
        <end position="54"/>
    </location>
</feature>
<reference evidence="2 3" key="1">
    <citation type="submission" date="2014-03" db="EMBL/GenBank/DDBJ databases">
        <title>Draft genome of the hookworm Oesophagostomum dentatum.</title>
        <authorList>
            <person name="Mitreva M."/>
        </authorList>
    </citation>
    <scope>NUCLEOTIDE SEQUENCE [LARGE SCALE GENOMIC DNA]</scope>
    <source>
        <strain evidence="2 3">OD-Hann</strain>
    </source>
</reference>
<evidence type="ECO:0000313" key="3">
    <source>
        <dbReference type="Proteomes" id="UP000053660"/>
    </source>
</evidence>
<keyword evidence="3" id="KW-1185">Reference proteome</keyword>
<organism evidence="2 3">
    <name type="scientific">Oesophagostomum dentatum</name>
    <name type="common">Nodular worm</name>
    <dbReference type="NCBI Taxonomy" id="61180"/>
    <lineage>
        <taxon>Eukaryota</taxon>
        <taxon>Metazoa</taxon>
        <taxon>Ecdysozoa</taxon>
        <taxon>Nematoda</taxon>
        <taxon>Chromadorea</taxon>
        <taxon>Rhabditida</taxon>
        <taxon>Rhabditina</taxon>
        <taxon>Rhabditomorpha</taxon>
        <taxon>Strongyloidea</taxon>
        <taxon>Strongylidae</taxon>
        <taxon>Oesophagostomum</taxon>
    </lineage>
</organism>
<sequence length="99" mass="10804">MENHQVVCSACSDHYIALGSSTFVLESEDKKKSKKEGSSDDDDEEEENENDAEIDSSQMPHVISVFDLRKCTDPVLTIKVGGILDACSSSLVFCFLSPA</sequence>
<name>A0A0B1TII1_OESDE</name>
<feature type="region of interest" description="Disordered" evidence="1">
    <location>
        <begin position="25"/>
        <end position="58"/>
    </location>
</feature>
<feature type="compositionally biased region" description="Basic and acidic residues" evidence="1">
    <location>
        <begin position="27"/>
        <end position="38"/>
    </location>
</feature>
<evidence type="ECO:0000313" key="2">
    <source>
        <dbReference type="EMBL" id="KHJ95916.1"/>
    </source>
</evidence>
<proteinExistence type="predicted"/>
<accession>A0A0B1TII1</accession>
<dbReference type="Proteomes" id="UP000053660">
    <property type="component" value="Unassembled WGS sequence"/>
</dbReference>
<dbReference type="AlphaFoldDB" id="A0A0B1TII1"/>
<gene>
    <name evidence="2" type="ORF">OESDEN_04136</name>
</gene>
<dbReference type="EMBL" id="KN549809">
    <property type="protein sequence ID" value="KHJ95916.1"/>
    <property type="molecule type" value="Genomic_DNA"/>
</dbReference>